<dbReference type="InterPro" id="IPR055348">
    <property type="entry name" value="DctQ"/>
</dbReference>
<dbReference type="Proteomes" id="UP000005615">
    <property type="component" value="Unassembled WGS sequence"/>
</dbReference>
<evidence type="ECO:0000256" key="2">
    <source>
        <dbReference type="ARBA" id="ARBA00022448"/>
    </source>
</evidence>
<evidence type="ECO:0000256" key="1">
    <source>
        <dbReference type="ARBA" id="ARBA00004429"/>
    </source>
</evidence>
<feature type="domain" description="Tripartite ATP-independent periplasmic transporters DctQ component" evidence="10">
    <location>
        <begin position="26"/>
        <end position="158"/>
    </location>
</feature>
<keyword evidence="4 9" id="KW-0997">Cell inner membrane</keyword>
<dbReference type="EMBL" id="AEIG01000025">
    <property type="protein sequence ID" value="EGG30023.1"/>
    <property type="molecule type" value="Genomic_DNA"/>
</dbReference>
<keyword evidence="7 9" id="KW-0472">Membrane</keyword>
<dbReference type="PANTHER" id="PTHR35011">
    <property type="entry name" value="2,3-DIKETO-L-GULONATE TRAP TRANSPORTER SMALL PERMEASE PROTEIN YIAM"/>
    <property type="match status" value="1"/>
</dbReference>
<dbReference type="GO" id="GO:0022857">
    <property type="term" value="F:transmembrane transporter activity"/>
    <property type="evidence" value="ECO:0007669"/>
    <property type="project" value="UniProtKB-UniRule"/>
</dbReference>
<comment type="caution">
    <text evidence="11">The sequence shown here is derived from an EMBL/GenBank/DDBJ whole genome shotgun (WGS) entry which is preliminary data.</text>
</comment>
<evidence type="ECO:0000256" key="8">
    <source>
        <dbReference type="ARBA" id="ARBA00038436"/>
    </source>
</evidence>
<comment type="subcellular location">
    <subcellularLocation>
        <location evidence="1 9">Cell inner membrane</location>
        <topology evidence="1 9">Multi-pass membrane protein</topology>
    </subcellularLocation>
</comment>
<accession>F3L0R5</accession>
<name>F3L0R5_9GAMM</name>
<evidence type="ECO:0000256" key="6">
    <source>
        <dbReference type="ARBA" id="ARBA00022989"/>
    </source>
</evidence>
<keyword evidence="3" id="KW-1003">Cell membrane</keyword>
<evidence type="ECO:0000313" key="12">
    <source>
        <dbReference type="Proteomes" id="UP000005615"/>
    </source>
</evidence>
<dbReference type="STRING" id="2518989.IMCC3088_1007"/>
<feature type="transmembrane region" description="Helical" evidence="9">
    <location>
        <begin position="12"/>
        <end position="38"/>
    </location>
</feature>
<protein>
    <recommendedName>
        <fullName evidence="9">TRAP transporter small permease protein</fullName>
    </recommendedName>
</protein>
<comment type="similarity">
    <text evidence="8 9">Belongs to the TRAP transporter small permease family.</text>
</comment>
<dbReference type="Pfam" id="PF04290">
    <property type="entry name" value="DctQ"/>
    <property type="match status" value="1"/>
</dbReference>
<evidence type="ECO:0000313" key="11">
    <source>
        <dbReference type="EMBL" id="EGG30023.1"/>
    </source>
</evidence>
<reference evidence="11 12" key="1">
    <citation type="journal article" date="2011" name="J. Bacteriol.">
        <title>Genome sequence of strain IMCC3088, a proteorhodopsin-containing marine bacterium belonging to the OM60/NOR5 clade.</title>
        <authorList>
            <person name="Jang Y."/>
            <person name="Oh H.M."/>
            <person name="Kang I."/>
            <person name="Lee K."/>
            <person name="Yang S.J."/>
            <person name="Cho J.C."/>
        </authorList>
    </citation>
    <scope>NUCLEOTIDE SEQUENCE [LARGE SCALE GENOMIC DNA]</scope>
    <source>
        <strain evidence="11 12">IMCC3088</strain>
    </source>
</reference>
<keyword evidence="2 9" id="KW-0813">Transport</keyword>
<feature type="transmembrane region" description="Helical" evidence="9">
    <location>
        <begin position="89"/>
        <end position="114"/>
    </location>
</feature>
<gene>
    <name evidence="11" type="ORF">IMCC3088_1007</name>
</gene>
<evidence type="ECO:0000256" key="4">
    <source>
        <dbReference type="ARBA" id="ARBA00022519"/>
    </source>
</evidence>
<evidence type="ECO:0000256" key="3">
    <source>
        <dbReference type="ARBA" id="ARBA00022475"/>
    </source>
</evidence>
<proteinExistence type="inferred from homology"/>
<evidence type="ECO:0000256" key="5">
    <source>
        <dbReference type="ARBA" id="ARBA00022692"/>
    </source>
</evidence>
<keyword evidence="12" id="KW-1185">Reference proteome</keyword>
<evidence type="ECO:0000256" key="9">
    <source>
        <dbReference type="RuleBase" id="RU369079"/>
    </source>
</evidence>
<comment type="subunit">
    <text evidence="9">The complex comprises the extracytoplasmic solute receptor protein and the two transmembrane proteins.</text>
</comment>
<organism evidence="11 12">
    <name type="scientific">Aequoribacter fuscus</name>
    <dbReference type="NCBI Taxonomy" id="2518989"/>
    <lineage>
        <taxon>Bacteria</taxon>
        <taxon>Pseudomonadati</taxon>
        <taxon>Pseudomonadota</taxon>
        <taxon>Gammaproteobacteria</taxon>
        <taxon>Cellvibrionales</taxon>
        <taxon>Halieaceae</taxon>
        <taxon>Aequoribacter</taxon>
    </lineage>
</organism>
<keyword evidence="5 9" id="KW-0812">Transmembrane</keyword>
<feature type="transmembrane region" description="Helical" evidence="9">
    <location>
        <begin position="134"/>
        <end position="156"/>
    </location>
</feature>
<dbReference type="eggNOG" id="COG4665">
    <property type="taxonomic scope" value="Bacteria"/>
</dbReference>
<dbReference type="AlphaFoldDB" id="F3L0R5"/>
<feature type="transmembrane region" description="Helical" evidence="9">
    <location>
        <begin position="50"/>
        <end position="68"/>
    </location>
</feature>
<dbReference type="InterPro" id="IPR007387">
    <property type="entry name" value="TRAP_DctQ"/>
</dbReference>
<evidence type="ECO:0000256" key="7">
    <source>
        <dbReference type="ARBA" id="ARBA00023136"/>
    </source>
</evidence>
<dbReference type="RefSeq" id="WP_009575291.1">
    <property type="nucleotide sequence ID" value="NZ_CP036423.1"/>
</dbReference>
<dbReference type="PANTHER" id="PTHR35011:SF4">
    <property type="entry name" value="SLL1102 PROTEIN"/>
    <property type="match status" value="1"/>
</dbReference>
<comment type="function">
    <text evidence="9">Part of the tripartite ATP-independent periplasmic (TRAP) transport system.</text>
</comment>
<keyword evidence="6 9" id="KW-1133">Transmembrane helix</keyword>
<evidence type="ECO:0000259" key="10">
    <source>
        <dbReference type="Pfam" id="PF04290"/>
    </source>
</evidence>
<dbReference type="GO" id="GO:0005886">
    <property type="term" value="C:plasma membrane"/>
    <property type="evidence" value="ECO:0007669"/>
    <property type="project" value="UniProtKB-SubCell"/>
</dbReference>
<sequence>MQPFLTFNDRLQYALGLILSWLLLAMAIVTVTVVLLRYGFNMGTIALQEGLMYLHACVFLMGAGVALGRDSHVRVDIFYQRMSARNRDWVNALGIVVFLLPVSVIIGLSSWSYVHESWIIREVSPEPGGIPAVFILKTLIPLSMLTLCLQGLSLLVTCTQRLVAGEPHGR</sequence>